<dbReference type="GO" id="GO:0005484">
    <property type="term" value="F:SNAP receptor activity"/>
    <property type="evidence" value="ECO:0007669"/>
    <property type="project" value="TreeGrafter"/>
</dbReference>
<reference evidence="3 4" key="1">
    <citation type="submission" date="2015-12" db="EMBL/GenBank/DDBJ databases">
        <title>The genome of Folsomia candida.</title>
        <authorList>
            <person name="Faddeeva A."/>
            <person name="Derks M.F."/>
            <person name="Anvar Y."/>
            <person name="Smit S."/>
            <person name="Van Straalen N."/>
            <person name="Roelofs D."/>
        </authorList>
    </citation>
    <scope>NUCLEOTIDE SEQUENCE [LARGE SCALE GENOMIC DNA]</scope>
    <source>
        <strain evidence="3 4">VU population</strain>
        <tissue evidence="3">Whole body</tissue>
    </source>
</reference>
<dbReference type="STRING" id="158441.A0A226EFH6"/>
<evidence type="ECO:0000256" key="1">
    <source>
        <dbReference type="SAM" id="MobiDB-lite"/>
    </source>
</evidence>
<feature type="region of interest" description="Disordered" evidence="1">
    <location>
        <begin position="1"/>
        <end position="34"/>
    </location>
</feature>
<proteinExistence type="predicted"/>
<protein>
    <submittedName>
        <fullName evidence="3">Synaptosomal-associated protein 25</fullName>
    </submittedName>
</protein>
<comment type="caution">
    <text evidence="3">The sequence shown here is derived from an EMBL/GenBank/DDBJ whole genome shotgun (WGS) entry which is preliminary data.</text>
</comment>
<dbReference type="GO" id="GO:0016082">
    <property type="term" value="P:synaptic vesicle priming"/>
    <property type="evidence" value="ECO:0007669"/>
    <property type="project" value="TreeGrafter"/>
</dbReference>
<dbReference type="Proteomes" id="UP000198287">
    <property type="component" value="Unassembled WGS sequence"/>
</dbReference>
<name>A0A226EFH6_FOLCA</name>
<dbReference type="Gene3D" id="1.20.5.110">
    <property type="match status" value="2"/>
</dbReference>
<dbReference type="PANTHER" id="PTHR19305">
    <property type="entry name" value="SYNAPTOSOMAL ASSOCIATED PROTEIN"/>
    <property type="match status" value="1"/>
</dbReference>
<dbReference type="AlphaFoldDB" id="A0A226EFH6"/>
<gene>
    <name evidence="3" type="ORF">Fcan01_09664</name>
</gene>
<dbReference type="GO" id="GO:0098793">
    <property type="term" value="C:presynapse"/>
    <property type="evidence" value="ECO:0007669"/>
    <property type="project" value="GOC"/>
</dbReference>
<dbReference type="PROSITE" id="PS50192">
    <property type="entry name" value="T_SNARE"/>
    <property type="match status" value="2"/>
</dbReference>
<dbReference type="OrthoDB" id="19261at2759"/>
<organism evidence="3 4">
    <name type="scientific">Folsomia candida</name>
    <name type="common">Springtail</name>
    <dbReference type="NCBI Taxonomy" id="158441"/>
    <lineage>
        <taxon>Eukaryota</taxon>
        <taxon>Metazoa</taxon>
        <taxon>Ecdysozoa</taxon>
        <taxon>Arthropoda</taxon>
        <taxon>Hexapoda</taxon>
        <taxon>Collembola</taxon>
        <taxon>Entomobryomorpha</taxon>
        <taxon>Isotomoidea</taxon>
        <taxon>Isotomidae</taxon>
        <taxon>Proisotominae</taxon>
        <taxon>Folsomia</taxon>
    </lineage>
</organism>
<feature type="compositionally biased region" description="Basic and acidic residues" evidence="1">
    <location>
        <begin position="13"/>
        <end position="29"/>
    </location>
</feature>
<evidence type="ECO:0000259" key="2">
    <source>
        <dbReference type="PROSITE" id="PS50192"/>
    </source>
</evidence>
<sequence>MNAHPSASSSKSNESKSSELEEVQKKVDEVTDESLQSTQRMVEYCEQAKEAGIKVIVQLDNQKEQLDRIQDGMTIMRSTLIRASENLRGMEKCCGLCPNPFKKSQVGNDSSLWRDESQGHAAASSRRTKAQRSATSAGYIGRYTNDEREELMEQNMEVVSTVLSNLKNMAIDMETELGVHSEQVKLINNMAEANNLRVNDATRRTHDLTKDN</sequence>
<dbReference type="GO" id="GO:0031201">
    <property type="term" value="C:SNARE complex"/>
    <property type="evidence" value="ECO:0007669"/>
    <property type="project" value="TreeGrafter"/>
</dbReference>
<dbReference type="SMART" id="SM00397">
    <property type="entry name" value="t_SNARE"/>
    <property type="match status" value="2"/>
</dbReference>
<evidence type="ECO:0000313" key="4">
    <source>
        <dbReference type="Proteomes" id="UP000198287"/>
    </source>
</evidence>
<dbReference type="SUPFAM" id="SSF58038">
    <property type="entry name" value="SNARE fusion complex"/>
    <property type="match status" value="2"/>
</dbReference>
<evidence type="ECO:0000313" key="3">
    <source>
        <dbReference type="EMBL" id="OXA56393.1"/>
    </source>
</evidence>
<dbReference type="GO" id="GO:0031629">
    <property type="term" value="P:synaptic vesicle fusion to presynaptic active zone membrane"/>
    <property type="evidence" value="ECO:0007669"/>
    <property type="project" value="TreeGrafter"/>
</dbReference>
<dbReference type="InterPro" id="IPR000727">
    <property type="entry name" value="T_SNARE_dom"/>
</dbReference>
<dbReference type="GO" id="GO:0005886">
    <property type="term" value="C:plasma membrane"/>
    <property type="evidence" value="ECO:0007669"/>
    <property type="project" value="TreeGrafter"/>
</dbReference>
<dbReference type="GO" id="GO:0019905">
    <property type="term" value="F:syntaxin binding"/>
    <property type="evidence" value="ECO:0007669"/>
    <property type="project" value="TreeGrafter"/>
</dbReference>
<keyword evidence="4" id="KW-1185">Reference proteome</keyword>
<feature type="region of interest" description="Disordered" evidence="1">
    <location>
        <begin position="107"/>
        <end position="136"/>
    </location>
</feature>
<feature type="domain" description="T-SNARE coiled-coil homology" evidence="2">
    <location>
        <begin position="28"/>
        <end position="90"/>
    </location>
</feature>
<dbReference type="PANTHER" id="PTHR19305:SF10">
    <property type="entry name" value="T-SNARE PROTEIN AEX-4"/>
    <property type="match status" value="1"/>
</dbReference>
<accession>A0A226EFH6</accession>
<dbReference type="EMBL" id="LNIX01000004">
    <property type="protein sequence ID" value="OXA56393.1"/>
    <property type="molecule type" value="Genomic_DNA"/>
</dbReference>
<dbReference type="OMA" id="QHASTEC"/>
<feature type="domain" description="T-SNARE coiled-coil homology" evidence="2">
    <location>
        <begin position="146"/>
        <end position="208"/>
    </location>
</feature>
<feature type="compositionally biased region" description="Low complexity" evidence="1">
    <location>
        <begin position="1"/>
        <end position="12"/>
    </location>
</feature>